<gene>
    <name evidence="1" type="ORF">PGTUg99_034159</name>
</gene>
<proteinExistence type="predicted"/>
<dbReference type="Proteomes" id="UP000325313">
    <property type="component" value="Unassembled WGS sequence"/>
</dbReference>
<comment type="caution">
    <text evidence="1">The sequence shown here is derived from an EMBL/GenBank/DDBJ whole genome shotgun (WGS) entry which is preliminary data.</text>
</comment>
<name>A0A5B0RAZ0_PUCGR</name>
<evidence type="ECO:0000313" key="2">
    <source>
        <dbReference type="Proteomes" id="UP000325313"/>
    </source>
</evidence>
<accession>A0A5B0RAZ0</accession>
<dbReference type="AlphaFoldDB" id="A0A5B0RAZ0"/>
<protein>
    <submittedName>
        <fullName evidence="1">Uncharacterized protein</fullName>
    </submittedName>
</protein>
<sequence>MSGIIPQSAVASSCGRPGLVVSLYPRILESSRRGCAVGAARASGEFWLGSVSENPGGLGLVRPGLNTGCLALNFTRLKRTPLGNPTRVLNTKSIATFLTRDSSQPTRIKSDPGLIRLPIEKNPWSIGFVFSRCFIPSGPAPKPHRCPSKGIHRGRLIGRDFGFRSSWVFLSSPHRYEPKKTCAVQSDSKAFYIDPSRKTAFVDYRSVRCYPDFC</sequence>
<evidence type="ECO:0000313" key="1">
    <source>
        <dbReference type="EMBL" id="KAA1122213.1"/>
    </source>
</evidence>
<organism evidence="1 2">
    <name type="scientific">Puccinia graminis f. sp. tritici</name>
    <dbReference type="NCBI Taxonomy" id="56615"/>
    <lineage>
        <taxon>Eukaryota</taxon>
        <taxon>Fungi</taxon>
        <taxon>Dikarya</taxon>
        <taxon>Basidiomycota</taxon>
        <taxon>Pucciniomycotina</taxon>
        <taxon>Pucciniomycetes</taxon>
        <taxon>Pucciniales</taxon>
        <taxon>Pucciniaceae</taxon>
        <taxon>Puccinia</taxon>
    </lineage>
</organism>
<dbReference type="EMBL" id="VDEP01000236">
    <property type="protein sequence ID" value="KAA1122213.1"/>
    <property type="molecule type" value="Genomic_DNA"/>
</dbReference>
<reference evidence="1 2" key="1">
    <citation type="submission" date="2019-05" db="EMBL/GenBank/DDBJ databases">
        <title>Emergence of the Ug99 lineage of the wheat stem rust pathogen through somatic hybridization.</title>
        <authorList>
            <person name="Li F."/>
            <person name="Upadhyaya N.M."/>
            <person name="Sperschneider J."/>
            <person name="Matny O."/>
            <person name="Nguyen-Phuc H."/>
            <person name="Mago R."/>
            <person name="Raley C."/>
            <person name="Miller M.E."/>
            <person name="Silverstein K.A.T."/>
            <person name="Henningsen E."/>
            <person name="Hirsch C.D."/>
            <person name="Visser B."/>
            <person name="Pretorius Z.A."/>
            <person name="Steffenson B.J."/>
            <person name="Schwessinger B."/>
            <person name="Dodds P.N."/>
            <person name="Figueroa M."/>
        </authorList>
    </citation>
    <scope>NUCLEOTIDE SEQUENCE [LARGE SCALE GENOMIC DNA]</scope>
    <source>
        <strain evidence="1 2">Ug99</strain>
    </source>
</reference>